<dbReference type="EMBL" id="JABANE010000001">
    <property type="protein sequence ID" value="NME66380.1"/>
    <property type="molecule type" value="Genomic_DNA"/>
</dbReference>
<keyword evidence="2" id="KW-0732">Signal</keyword>
<gene>
    <name evidence="3" type="ORF">HHU12_00240</name>
</gene>
<feature type="transmembrane region" description="Helical" evidence="1">
    <location>
        <begin position="95"/>
        <end position="114"/>
    </location>
</feature>
<evidence type="ECO:0000313" key="4">
    <source>
        <dbReference type="Proteomes" id="UP000576082"/>
    </source>
</evidence>
<feature type="transmembrane region" description="Helical" evidence="1">
    <location>
        <begin position="254"/>
        <end position="278"/>
    </location>
</feature>
<feature type="transmembrane region" description="Helical" evidence="1">
    <location>
        <begin position="470"/>
        <end position="497"/>
    </location>
</feature>
<dbReference type="Pfam" id="PF16980">
    <property type="entry name" value="CitMHS_2"/>
    <property type="match status" value="1"/>
</dbReference>
<evidence type="ECO:0000256" key="2">
    <source>
        <dbReference type="SAM" id="SignalP"/>
    </source>
</evidence>
<protein>
    <submittedName>
        <fullName evidence="3">Citrate transporter</fullName>
    </submittedName>
</protein>
<feature type="chain" id="PRO_5031250291" evidence="2">
    <location>
        <begin position="26"/>
        <end position="498"/>
    </location>
</feature>
<accession>A0A7X9NZ83</accession>
<proteinExistence type="predicted"/>
<feature type="transmembrane region" description="Helical" evidence="1">
    <location>
        <begin position="338"/>
        <end position="360"/>
    </location>
</feature>
<reference evidence="3 4" key="1">
    <citation type="submission" date="2020-04" db="EMBL/GenBank/DDBJ databases">
        <title>Flammeovirga sp. SR4, a novel species isolated from seawater.</title>
        <authorList>
            <person name="Wang X."/>
        </authorList>
    </citation>
    <scope>NUCLEOTIDE SEQUENCE [LARGE SCALE GENOMIC DNA]</scope>
    <source>
        <strain evidence="3 4">ATCC 23126</strain>
    </source>
</reference>
<evidence type="ECO:0000256" key="1">
    <source>
        <dbReference type="SAM" id="Phobius"/>
    </source>
</evidence>
<comment type="caution">
    <text evidence="3">The sequence shown here is derived from an EMBL/GenBank/DDBJ whole genome shotgun (WGS) entry which is preliminary data.</text>
</comment>
<dbReference type="Proteomes" id="UP000576082">
    <property type="component" value="Unassembled WGS sequence"/>
</dbReference>
<feature type="transmembrane region" description="Helical" evidence="1">
    <location>
        <begin position="201"/>
        <end position="222"/>
    </location>
</feature>
<feature type="transmembrane region" description="Helical" evidence="1">
    <location>
        <begin position="298"/>
        <end position="317"/>
    </location>
</feature>
<feature type="transmembrane region" description="Helical" evidence="1">
    <location>
        <begin position="428"/>
        <end position="449"/>
    </location>
</feature>
<feature type="transmembrane region" description="Helical" evidence="1">
    <location>
        <begin position="66"/>
        <end position="83"/>
    </location>
</feature>
<feature type="transmembrane region" description="Helical" evidence="1">
    <location>
        <begin position="35"/>
        <end position="54"/>
    </location>
</feature>
<feature type="signal peptide" evidence="2">
    <location>
        <begin position="1"/>
        <end position="25"/>
    </location>
</feature>
<keyword evidence="1" id="KW-0472">Membrane</keyword>
<organism evidence="3 4">
    <name type="scientific">Flammeovirga aprica JL-4</name>
    <dbReference type="NCBI Taxonomy" id="694437"/>
    <lineage>
        <taxon>Bacteria</taxon>
        <taxon>Pseudomonadati</taxon>
        <taxon>Bacteroidota</taxon>
        <taxon>Cytophagia</taxon>
        <taxon>Cytophagales</taxon>
        <taxon>Flammeovirgaceae</taxon>
        <taxon>Flammeovirga</taxon>
    </lineage>
</organism>
<dbReference type="AlphaFoldDB" id="A0A7X9NZ83"/>
<feature type="transmembrane region" description="Helical" evidence="1">
    <location>
        <begin position="126"/>
        <end position="149"/>
    </location>
</feature>
<keyword evidence="1" id="KW-0812">Transmembrane</keyword>
<evidence type="ECO:0000313" key="3">
    <source>
        <dbReference type="EMBL" id="NME66380.1"/>
    </source>
</evidence>
<keyword evidence="4" id="KW-1185">Reference proteome</keyword>
<dbReference type="InterPro" id="IPR031566">
    <property type="entry name" value="CitMHS_2"/>
</dbReference>
<sequence length="498" mass="54526">MKKKLLLLLLSIGVGMTVGVAPALASGGGHPEAAAWSVIPFATLLTMIATGPLFYEKFWHHNYPKVAVGLASAVVLYYIFGLHNTHAPIHAFFEYFQFIALLSGLYIASGGIMIKVDRKGTPMVNTILLVFGAVISNIIGTTGASMLLIRPFMRLNQERLQPYHIVFFIFIVSNVGGALTPIGDPPLFLGFLKGVPFEWTLIHSLPMWAFAITFLAVIFYFFDKRFINKTNLLYDEEEQREFSNKISITGSKNFAWLAVLVGAVFLDPSKIAWLPGILQTHDGFSIGFLADLEHHEGATLFSFIREIIMLTVGFLSYKLADQDAIKGNEFNFEPIREVAFIFIGIFGTMMPALELVANFAKSPEGAALITHNSLYWATGALSGILDNAPTYLNFFTAAMASKGAEIGVVKDVIDFTNGIVQGSPNAEAVLELTAISVAAVFFGAMTYIGNGPNFMVKSIAEQSGVEMPSFFGYILRYSLPILLSVLIIVWLVFFAFAG</sequence>
<name>A0A7X9NZ83_9BACT</name>
<keyword evidence="1" id="KW-1133">Transmembrane helix</keyword>